<dbReference type="RefSeq" id="WP_133251443.1">
    <property type="nucleotide sequence ID" value="NZ_LAPT01000199.1"/>
</dbReference>
<proteinExistence type="predicted"/>
<protein>
    <submittedName>
        <fullName evidence="1">Uncharacterized protein</fullName>
    </submittedName>
</protein>
<dbReference type="EMBL" id="LAPT01000199">
    <property type="protein sequence ID" value="PXF28578.1"/>
    <property type="molecule type" value="Genomic_DNA"/>
</dbReference>
<feature type="non-terminal residue" evidence="1">
    <location>
        <position position="67"/>
    </location>
</feature>
<evidence type="ECO:0000313" key="1">
    <source>
        <dbReference type="EMBL" id="PXF28578.1"/>
    </source>
</evidence>
<dbReference type="Proteomes" id="UP000248090">
    <property type="component" value="Unassembled WGS sequence"/>
</dbReference>
<name>A0ABX5LSU3_9GAMM</name>
<evidence type="ECO:0000313" key="2">
    <source>
        <dbReference type="Proteomes" id="UP000248090"/>
    </source>
</evidence>
<reference evidence="1 2" key="1">
    <citation type="submission" date="2015-03" db="EMBL/GenBank/DDBJ databases">
        <authorList>
            <person name="Krishnan R."/>
            <person name="Midha S."/>
            <person name="Patil P.B."/>
            <person name="Rameshkumar N."/>
        </authorList>
    </citation>
    <scope>NUCLEOTIDE SEQUENCE [LARGE SCALE GENOMIC DNA]</scope>
    <source>
        <strain evidence="1 2">L1E11</strain>
    </source>
</reference>
<keyword evidence="2" id="KW-1185">Reference proteome</keyword>
<sequence length="67" mass="7417">MSSHISMVIASHPIDQLRRYIDALETAARGIQSGIDDHSITGENAWNLLMAIADQLKRESRSLSVLL</sequence>
<gene>
    <name evidence="1" type="ORF">WH50_25580</name>
</gene>
<organism evidence="1 2">
    <name type="scientific">Pokkaliibacter plantistimulans</name>
    <dbReference type="NCBI Taxonomy" id="1635171"/>
    <lineage>
        <taxon>Bacteria</taxon>
        <taxon>Pseudomonadati</taxon>
        <taxon>Pseudomonadota</taxon>
        <taxon>Gammaproteobacteria</taxon>
        <taxon>Oceanospirillales</taxon>
        <taxon>Balneatrichaceae</taxon>
        <taxon>Pokkaliibacter</taxon>
    </lineage>
</organism>
<accession>A0ABX5LSU3</accession>
<comment type="caution">
    <text evidence="1">The sequence shown here is derived from an EMBL/GenBank/DDBJ whole genome shotgun (WGS) entry which is preliminary data.</text>
</comment>